<evidence type="ECO:0000256" key="2">
    <source>
        <dbReference type="ARBA" id="ARBA00022448"/>
    </source>
</evidence>
<keyword evidence="9 11" id="KW-0472">Membrane</keyword>
<keyword evidence="3 11" id="KW-1134">Transmembrane beta strand</keyword>
<feature type="chain" id="PRO_5034083610" description="TonB-dependent receptor" evidence="13">
    <location>
        <begin position="30"/>
        <end position="793"/>
    </location>
</feature>
<dbReference type="Gene3D" id="2.40.170.20">
    <property type="entry name" value="TonB-dependent receptor, beta-barrel domain"/>
    <property type="match status" value="1"/>
</dbReference>
<feature type="domain" description="TonB-dependent receptor plug" evidence="15">
    <location>
        <begin position="56"/>
        <end position="150"/>
    </location>
</feature>
<accession>A0A8I0MYX7</accession>
<proteinExistence type="inferred from homology"/>
<evidence type="ECO:0000256" key="6">
    <source>
        <dbReference type="ARBA" id="ARBA00023004"/>
    </source>
</evidence>
<keyword evidence="5 11" id="KW-0812">Transmembrane</keyword>
<evidence type="ECO:0000256" key="7">
    <source>
        <dbReference type="ARBA" id="ARBA00023065"/>
    </source>
</evidence>
<evidence type="ECO:0000256" key="13">
    <source>
        <dbReference type="SAM" id="SignalP"/>
    </source>
</evidence>
<evidence type="ECO:0000256" key="10">
    <source>
        <dbReference type="ARBA" id="ARBA00023237"/>
    </source>
</evidence>
<keyword evidence="10 11" id="KW-0998">Cell outer membrane</keyword>
<dbReference type="GO" id="GO:0009279">
    <property type="term" value="C:cell outer membrane"/>
    <property type="evidence" value="ECO:0007669"/>
    <property type="project" value="UniProtKB-SubCell"/>
</dbReference>
<evidence type="ECO:0000256" key="3">
    <source>
        <dbReference type="ARBA" id="ARBA00022452"/>
    </source>
</evidence>
<dbReference type="Pfam" id="PF07715">
    <property type="entry name" value="Plug"/>
    <property type="match status" value="1"/>
</dbReference>
<keyword evidence="6" id="KW-0408">Iron</keyword>
<dbReference type="EMBL" id="AQHF01000034">
    <property type="protein sequence ID" value="MBE0348485.1"/>
    <property type="molecule type" value="Genomic_DNA"/>
</dbReference>
<keyword evidence="17" id="KW-1185">Reference proteome</keyword>
<gene>
    <name evidence="16" type="ORF">PPEP_b0240</name>
</gene>
<evidence type="ECO:0000259" key="15">
    <source>
        <dbReference type="Pfam" id="PF07715"/>
    </source>
</evidence>
<evidence type="ECO:0000256" key="11">
    <source>
        <dbReference type="PROSITE-ProRule" id="PRU01360"/>
    </source>
</evidence>
<feature type="signal peptide" evidence="13">
    <location>
        <begin position="1"/>
        <end position="29"/>
    </location>
</feature>
<dbReference type="GO" id="GO:0006826">
    <property type="term" value="P:iron ion transport"/>
    <property type="evidence" value="ECO:0007669"/>
    <property type="project" value="UniProtKB-KW"/>
</dbReference>
<evidence type="ECO:0000256" key="8">
    <source>
        <dbReference type="ARBA" id="ARBA00023077"/>
    </source>
</evidence>
<dbReference type="PROSITE" id="PS52016">
    <property type="entry name" value="TONB_DEPENDENT_REC_3"/>
    <property type="match status" value="1"/>
</dbReference>
<evidence type="ECO:0000256" key="5">
    <source>
        <dbReference type="ARBA" id="ARBA00022692"/>
    </source>
</evidence>
<evidence type="ECO:0000313" key="17">
    <source>
        <dbReference type="Proteomes" id="UP000660708"/>
    </source>
</evidence>
<dbReference type="PANTHER" id="PTHR32552:SF81">
    <property type="entry name" value="TONB-DEPENDENT OUTER MEMBRANE RECEPTOR"/>
    <property type="match status" value="1"/>
</dbReference>
<dbReference type="InterPro" id="IPR012910">
    <property type="entry name" value="Plug_dom"/>
</dbReference>
<reference evidence="16 17" key="1">
    <citation type="submission" date="2015-06" db="EMBL/GenBank/DDBJ databases">
        <title>Genome sequence of Pseudoalteromonas peptidolytica.</title>
        <authorList>
            <person name="Xie B.-B."/>
            <person name="Rong J.-C."/>
            <person name="Qin Q.-L."/>
            <person name="Zhang Y.-Z."/>
        </authorList>
    </citation>
    <scope>NUCLEOTIDE SEQUENCE [LARGE SCALE GENOMIC DNA]</scope>
    <source>
        <strain evidence="16 17">F12-50-A1</strain>
    </source>
</reference>
<dbReference type="InterPro" id="IPR036942">
    <property type="entry name" value="Beta-barrel_TonB_sf"/>
</dbReference>
<dbReference type="InterPro" id="IPR000531">
    <property type="entry name" value="Beta-barrel_TonB"/>
</dbReference>
<evidence type="ECO:0000256" key="9">
    <source>
        <dbReference type="ARBA" id="ARBA00023136"/>
    </source>
</evidence>
<dbReference type="RefSeq" id="WP_125252784.1">
    <property type="nucleotide sequence ID" value="NZ_AQHF01000034.1"/>
</dbReference>
<evidence type="ECO:0000313" key="16">
    <source>
        <dbReference type="EMBL" id="MBE0348485.1"/>
    </source>
</evidence>
<dbReference type="PANTHER" id="PTHR32552">
    <property type="entry name" value="FERRICHROME IRON RECEPTOR-RELATED"/>
    <property type="match status" value="1"/>
</dbReference>
<keyword evidence="8 12" id="KW-0798">TonB box</keyword>
<dbReference type="InterPro" id="IPR039426">
    <property type="entry name" value="TonB-dep_rcpt-like"/>
</dbReference>
<dbReference type="Pfam" id="PF00593">
    <property type="entry name" value="TonB_dep_Rec_b-barrel"/>
    <property type="match status" value="1"/>
</dbReference>
<keyword evidence="7" id="KW-0406">Ion transport</keyword>
<organism evidence="16 17">
    <name type="scientific">Pseudoalteromonas peptidolytica F12-50-A1</name>
    <dbReference type="NCBI Taxonomy" id="1315280"/>
    <lineage>
        <taxon>Bacteria</taxon>
        <taxon>Pseudomonadati</taxon>
        <taxon>Pseudomonadota</taxon>
        <taxon>Gammaproteobacteria</taxon>
        <taxon>Alteromonadales</taxon>
        <taxon>Pseudoalteromonadaceae</taxon>
        <taxon>Pseudoalteromonas</taxon>
    </lineage>
</organism>
<name>A0A8I0MYX7_9GAMM</name>
<keyword evidence="4" id="KW-0410">Iron transport</keyword>
<evidence type="ECO:0008006" key="18">
    <source>
        <dbReference type="Google" id="ProtNLM"/>
    </source>
</evidence>
<sequence>MKPLGKIPFAKSTICLSMLAASSSFYATAETQSDDGANEQIEKITVTSRRKEETIIEIPMQVSTISSMDIADRNLVSAEDFYRTLAGAASPRGQLILRGLSGGNTAFPDTTSVFVDDVPFTFENLNDVERVEVLRGPQGTLYGSNAIGGTVRIITKKPVLDEFEFFASTQIGSEKDVDGLHRNISMGVNIPLVDDTLALRVSGNTEHERYQMVNMNTGVQGNADRGFIRGQLLWQVDPETSVTLGYAHTTFSDTGTTTGDRSTPGYYWDYSLTANEEADYGYDVDFFKVSCPETAERPQCNAGSAPIANKGVPQKYQIWDLMDPWSDATNDLFTINIQDDNFFDIASLTYAGSHRTYEEDSIQTSWSRLDASDMFRTWIIDHRKYERVTHQLRFQNIDINSPLSWTIGAYYDEVEYGFDPNYQNQYHEKGDKVSALALNWWGADATQIGIDTFGNPQNNWNLTNIRDYTEELAFFADVAYEFDLGDSGSLEVNGGVRRFELKDGSHYTQEGIWATSEDNLSGEESGNRYKFSVSYRPTEEMSVYGLYSEGYRPGGNNGPLAASCEADPLAKNRKDRYTSDAIENYELGFKASVLDRKVDFSAAVYRIDWTDIKTSVYMDTCGFSYTANGGEAKSEGFEFESTARLTDDLTMSFNTSYTSSEITQDNESISASAGDKMTMVPEWNAYLALDQNIQLFGKDAYIRGEYSFYDEYKTHFNVRDEDKTPAYSVFNVSGRIQLSDSLKLSVFVNNLFDKETATYMRARSRNANNSAAQEYINYLNGRTISLRVDYTFF</sequence>
<protein>
    <recommendedName>
        <fullName evidence="18">TonB-dependent receptor</fullName>
    </recommendedName>
</protein>
<evidence type="ECO:0000256" key="4">
    <source>
        <dbReference type="ARBA" id="ARBA00022496"/>
    </source>
</evidence>
<keyword evidence="2 11" id="KW-0813">Transport</keyword>
<evidence type="ECO:0000256" key="1">
    <source>
        <dbReference type="ARBA" id="ARBA00004571"/>
    </source>
</evidence>
<dbReference type="SUPFAM" id="SSF56935">
    <property type="entry name" value="Porins"/>
    <property type="match status" value="1"/>
</dbReference>
<feature type="domain" description="TonB-dependent receptor-like beta-barrel" evidence="14">
    <location>
        <begin position="352"/>
        <end position="751"/>
    </location>
</feature>
<keyword evidence="13" id="KW-0732">Signal</keyword>
<dbReference type="AlphaFoldDB" id="A0A8I0MYX7"/>
<dbReference type="Proteomes" id="UP000660708">
    <property type="component" value="Unassembled WGS sequence"/>
</dbReference>
<evidence type="ECO:0000256" key="12">
    <source>
        <dbReference type="RuleBase" id="RU003357"/>
    </source>
</evidence>
<comment type="caution">
    <text evidence="16">The sequence shown here is derived from an EMBL/GenBank/DDBJ whole genome shotgun (WGS) entry which is preliminary data.</text>
</comment>
<evidence type="ECO:0000259" key="14">
    <source>
        <dbReference type="Pfam" id="PF00593"/>
    </source>
</evidence>
<comment type="similarity">
    <text evidence="11 12">Belongs to the TonB-dependent receptor family.</text>
</comment>
<comment type="subcellular location">
    <subcellularLocation>
        <location evidence="1 11">Cell outer membrane</location>
        <topology evidence="1 11">Multi-pass membrane protein</topology>
    </subcellularLocation>
</comment>